<dbReference type="Gene3D" id="2.120.10.30">
    <property type="entry name" value="TolB, C-terminal domain"/>
    <property type="match status" value="1"/>
</dbReference>
<reference evidence="4" key="1">
    <citation type="submission" date="2016-10" db="EMBL/GenBank/DDBJ databases">
        <authorList>
            <person name="Varghese N."/>
            <person name="Submissions S."/>
        </authorList>
    </citation>
    <scope>NUCLEOTIDE SEQUENCE [LARGE SCALE GENOMIC DNA]</scope>
    <source>
        <strain evidence="4">BS3782</strain>
    </source>
</reference>
<dbReference type="InterPro" id="IPR011042">
    <property type="entry name" value="6-blade_b-propeller_TolB-like"/>
</dbReference>
<dbReference type="GO" id="GO:0016787">
    <property type="term" value="F:hydrolase activity"/>
    <property type="evidence" value="ECO:0007669"/>
    <property type="project" value="UniProtKB-KW"/>
</dbReference>
<proteinExistence type="predicted"/>
<keyword evidence="1" id="KW-0378">Hydrolase</keyword>
<dbReference type="Proteomes" id="UP000182814">
    <property type="component" value="Chromosome I"/>
</dbReference>
<organism evidence="3 4">
    <name type="scientific">Pseudomonas lini</name>
    <dbReference type="NCBI Taxonomy" id="163011"/>
    <lineage>
        <taxon>Bacteria</taxon>
        <taxon>Pseudomonadati</taxon>
        <taxon>Pseudomonadota</taxon>
        <taxon>Gammaproteobacteria</taxon>
        <taxon>Pseudomonadales</taxon>
        <taxon>Pseudomonadaceae</taxon>
        <taxon>Pseudomonas</taxon>
    </lineage>
</organism>
<gene>
    <name evidence="3" type="ORF">SAMN04490191_3755</name>
</gene>
<protein>
    <submittedName>
        <fullName evidence="3">Lactonase</fullName>
    </submittedName>
</protein>
<dbReference type="PANTHER" id="PTHR47572">
    <property type="entry name" value="LIPOPROTEIN-RELATED"/>
    <property type="match status" value="1"/>
</dbReference>
<dbReference type="EMBL" id="LT629746">
    <property type="protein sequence ID" value="SDT27900.1"/>
    <property type="molecule type" value="Genomic_DNA"/>
</dbReference>
<keyword evidence="4" id="KW-1185">Reference proteome</keyword>
<dbReference type="InterPro" id="IPR013658">
    <property type="entry name" value="SGL"/>
</dbReference>
<dbReference type="PANTHER" id="PTHR47572:SF4">
    <property type="entry name" value="LACTONASE DRP35"/>
    <property type="match status" value="1"/>
</dbReference>
<evidence type="ECO:0000313" key="4">
    <source>
        <dbReference type="Proteomes" id="UP000182814"/>
    </source>
</evidence>
<accession>A0A1H1Z2J2</accession>
<dbReference type="SUPFAM" id="SSF63829">
    <property type="entry name" value="Calcium-dependent phosphotriesterase"/>
    <property type="match status" value="1"/>
</dbReference>
<evidence type="ECO:0000313" key="3">
    <source>
        <dbReference type="EMBL" id="SDT27900.1"/>
    </source>
</evidence>
<evidence type="ECO:0000259" key="2">
    <source>
        <dbReference type="Pfam" id="PF08450"/>
    </source>
</evidence>
<evidence type="ECO:0000256" key="1">
    <source>
        <dbReference type="ARBA" id="ARBA00022801"/>
    </source>
</evidence>
<dbReference type="InterPro" id="IPR051262">
    <property type="entry name" value="SMP-30/CGR1_Lactonase"/>
</dbReference>
<sequence>MSIGVTFNFKGLVAPISGAPPSRLFATTALPTLTQLDMPAVHTAINTTSIHAGRKRSDRRSSARVPGVLRKLQLSSLLACLAIGAAGIATGAYAGQLPASSALAYDKQTQSPVPIPVSERGLPTVTAQTWFKASNEGRILEGAIFDREGNLLFCDVSGKRVLRLSPTKQLSIVATIENLSPGGLAFHPDGRLFIAALDLNRNLGAIFAVKPDGTGMQTIIAQDAGFMPNDLAFNKQGGFYFSDFKGISTEPKGGIYYVSPDLSPPVVVLPHLSMANGVTLSPDGKTLWATEFGRNLLHRIDLANATTIATISSSIPYRFTGPSPDSMRVDADGNVYVAIYGQGRVMVFNQIGIPIGQVLLPGREQGHNLLSTSLAIDPNTNTLYSVTSDGDKGQGATIFSAKVFTHGLPPASFK</sequence>
<dbReference type="AlphaFoldDB" id="A0A1H1Z2J2"/>
<dbReference type="Pfam" id="PF08450">
    <property type="entry name" value="SGL"/>
    <property type="match status" value="1"/>
</dbReference>
<dbReference type="RefSeq" id="WP_197679438.1">
    <property type="nucleotide sequence ID" value="NZ_JYLB01000001.1"/>
</dbReference>
<name>A0A1H1Z2J2_9PSED</name>
<feature type="domain" description="SMP-30/Gluconolactonase/LRE-like region" evidence="2">
    <location>
        <begin position="141"/>
        <end position="363"/>
    </location>
</feature>